<dbReference type="InterPro" id="IPR036291">
    <property type="entry name" value="NAD(P)-bd_dom_sf"/>
</dbReference>
<reference evidence="6 7" key="1">
    <citation type="submission" date="2018-10" db="EMBL/GenBank/DDBJ databases">
        <authorList>
            <person name="Zhang X."/>
        </authorList>
    </citation>
    <scope>NUCLEOTIDE SEQUENCE [LARGE SCALE GENOMIC DNA]</scope>
    <source>
        <strain evidence="6 7">SK-G1</strain>
    </source>
</reference>
<keyword evidence="4" id="KW-0812">Transmembrane</keyword>
<dbReference type="PIRSF" id="PIRSF500136">
    <property type="entry name" value="UDP_ManNAc_DH"/>
    <property type="match status" value="1"/>
</dbReference>
<dbReference type="GO" id="GO:0016616">
    <property type="term" value="F:oxidoreductase activity, acting on the CH-OH group of donors, NAD or NADP as acceptor"/>
    <property type="evidence" value="ECO:0007669"/>
    <property type="project" value="InterPro"/>
</dbReference>
<dbReference type="InterPro" id="IPR017476">
    <property type="entry name" value="UDP-Glc/GDP-Man"/>
</dbReference>
<dbReference type="SUPFAM" id="SSF48179">
    <property type="entry name" value="6-phosphogluconate dehydrogenase C-terminal domain-like"/>
    <property type="match status" value="1"/>
</dbReference>
<dbReference type="InterPro" id="IPR014026">
    <property type="entry name" value="UDP-Glc/GDP-Man_DH_dimer"/>
</dbReference>
<evidence type="ECO:0000256" key="4">
    <source>
        <dbReference type="SAM" id="Phobius"/>
    </source>
</evidence>
<evidence type="ECO:0000256" key="2">
    <source>
        <dbReference type="ARBA" id="ARBA00023027"/>
    </source>
</evidence>
<protein>
    <submittedName>
        <fullName evidence="6">Nucleotide sugar dehydrogenase</fullName>
    </submittedName>
</protein>
<dbReference type="Proteomes" id="UP000280960">
    <property type="component" value="Chromosome"/>
</dbReference>
<dbReference type="GO" id="GO:0016628">
    <property type="term" value="F:oxidoreductase activity, acting on the CH-CH group of donors, NAD or NADP as acceptor"/>
    <property type="evidence" value="ECO:0007669"/>
    <property type="project" value="InterPro"/>
</dbReference>
<proteinExistence type="inferred from homology"/>
<dbReference type="PANTHER" id="PTHR43491">
    <property type="entry name" value="UDP-N-ACETYL-D-MANNOSAMINE DEHYDROGENASE"/>
    <property type="match status" value="1"/>
</dbReference>
<dbReference type="RefSeq" id="WP_122015257.1">
    <property type="nucleotide sequence ID" value="NZ_CP033169.1"/>
</dbReference>
<evidence type="ECO:0000256" key="3">
    <source>
        <dbReference type="PIRNR" id="PIRNR000124"/>
    </source>
</evidence>
<evidence type="ECO:0000313" key="6">
    <source>
        <dbReference type="EMBL" id="AYO31442.1"/>
    </source>
</evidence>
<dbReference type="Pfam" id="PF03721">
    <property type="entry name" value="UDPG_MGDP_dh_N"/>
    <property type="match status" value="1"/>
</dbReference>
<name>A0A3G2R7J2_9FIRM</name>
<feature type="domain" description="UDP-glucose/GDP-mannose dehydrogenase C-terminal" evidence="5">
    <location>
        <begin position="327"/>
        <end position="423"/>
    </location>
</feature>
<keyword evidence="7" id="KW-1185">Reference proteome</keyword>
<dbReference type="SMART" id="SM00984">
    <property type="entry name" value="UDPG_MGDP_dh_C"/>
    <property type="match status" value="1"/>
</dbReference>
<dbReference type="EMBL" id="CP033169">
    <property type="protein sequence ID" value="AYO31442.1"/>
    <property type="molecule type" value="Genomic_DNA"/>
</dbReference>
<gene>
    <name evidence="6" type="ORF">D2962_13285</name>
</gene>
<organism evidence="6 7">
    <name type="scientific">Biomaibacter acetigenes</name>
    <dbReference type="NCBI Taxonomy" id="2316383"/>
    <lineage>
        <taxon>Bacteria</taxon>
        <taxon>Bacillati</taxon>
        <taxon>Bacillota</taxon>
        <taxon>Clostridia</taxon>
        <taxon>Thermosediminibacterales</taxon>
        <taxon>Tepidanaerobacteraceae</taxon>
        <taxon>Biomaibacter</taxon>
    </lineage>
</organism>
<dbReference type="GO" id="GO:0000271">
    <property type="term" value="P:polysaccharide biosynthetic process"/>
    <property type="evidence" value="ECO:0007669"/>
    <property type="project" value="InterPro"/>
</dbReference>
<dbReference type="NCBIfam" id="TIGR03026">
    <property type="entry name" value="NDP-sugDHase"/>
    <property type="match status" value="1"/>
</dbReference>
<dbReference type="SUPFAM" id="SSF52413">
    <property type="entry name" value="UDP-glucose/GDP-mannose dehydrogenase C-terminal domain"/>
    <property type="match status" value="1"/>
</dbReference>
<evidence type="ECO:0000259" key="5">
    <source>
        <dbReference type="SMART" id="SM00984"/>
    </source>
</evidence>
<dbReference type="Pfam" id="PF00984">
    <property type="entry name" value="UDPG_MGDP_dh"/>
    <property type="match status" value="1"/>
</dbReference>
<comment type="similarity">
    <text evidence="3">Belongs to the UDP-glucose/GDP-mannose dehydrogenase family.</text>
</comment>
<dbReference type="Pfam" id="PF03720">
    <property type="entry name" value="UDPG_MGDP_dh_C"/>
    <property type="match status" value="1"/>
</dbReference>
<keyword evidence="4" id="KW-1133">Transmembrane helix</keyword>
<keyword evidence="1" id="KW-0560">Oxidoreductase</keyword>
<dbReference type="SUPFAM" id="SSF51735">
    <property type="entry name" value="NAD(P)-binding Rossmann-fold domains"/>
    <property type="match status" value="1"/>
</dbReference>
<dbReference type="InterPro" id="IPR008927">
    <property type="entry name" value="6-PGluconate_DH-like_C_sf"/>
</dbReference>
<dbReference type="Gene3D" id="3.40.50.720">
    <property type="entry name" value="NAD(P)-binding Rossmann-like Domain"/>
    <property type="match status" value="2"/>
</dbReference>
<accession>A0A3G2R7J2</accession>
<dbReference type="GO" id="GO:0051287">
    <property type="term" value="F:NAD binding"/>
    <property type="evidence" value="ECO:0007669"/>
    <property type="project" value="InterPro"/>
</dbReference>
<dbReference type="InterPro" id="IPR036220">
    <property type="entry name" value="UDP-Glc/GDP-Man_DH_C_sf"/>
</dbReference>
<dbReference type="InterPro" id="IPR028359">
    <property type="entry name" value="UDP_ManNAc/GlcNAc_DH"/>
</dbReference>
<feature type="transmembrane region" description="Helical" evidence="4">
    <location>
        <begin position="12"/>
        <end position="35"/>
    </location>
</feature>
<evidence type="ECO:0000256" key="1">
    <source>
        <dbReference type="ARBA" id="ARBA00023002"/>
    </source>
</evidence>
<dbReference type="PANTHER" id="PTHR43491:SF1">
    <property type="entry name" value="UDP-N-ACETYL-D-MANNOSAMINE DEHYDROGENASE"/>
    <property type="match status" value="1"/>
</dbReference>
<evidence type="ECO:0000313" key="7">
    <source>
        <dbReference type="Proteomes" id="UP000280960"/>
    </source>
</evidence>
<sequence length="460" mass="51961">MTLKQKIISKQAIVGIIGLGYVGLPLAIEFVNAGYKVIGFDVNEKKIDSLLHGQSYVLDVQSDIVKKYVDEGKLIPTTDFSKISEVDTLSICVPTPLRKTKDPDISYIVNAVNEIKKYFHKDLLIVLESTTYPGTTEELVQKEIESMGYKVGEDFYLCFSPERVDPGNKKYNTKNTPKVIGGVTKKCLELAYLLYSSAIDTVIPVSSTKVAEMVKLLENTFRAVNIGLVNELAMMCDRMGIDIWEVVDAAATKPFGFMPFYPGPGIGGHCIPLDPQYLSWKAKTYDFYNKFIELASDINGNMPRYVVTKVSEVLNRYKKCINGSKILLLGMAYKKDIDDIRESPSLEIYRMLKEQGAILDYNDPYAVEFMDEKGNIVKSFELNYKTLSIYDCVILCTDHSCYDYEKIVEEARVIIDARNAFKGFIDKKYIKLGSPIYDGDTGIYDYIKEIAVAKERIDKK</sequence>
<dbReference type="InterPro" id="IPR014027">
    <property type="entry name" value="UDP-Glc/GDP-Man_DH_C"/>
</dbReference>
<keyword evidence="2" id="KW-0520">NAD</keyword>
<dbReference type="InterPro" id="IPR001732">
    <property type="entry name" value="UDP-Glc/GDP-Man_DH_N"/>
</dbReference>
<dbReference type="AlphaFoldDB" id="A0A3G2R7J2"/>
<dbReference type="PIRSF" id="PIRSF000124">
    <property type="entry name" value="UDPglc_GDPman_dh"/>
    <property type="match status" value="1"/>
</dbReference>
<dbReference type="KEGG" id="bacg:D2962_13285"/>
<keyword evidence="4" id="KW-0472">Membrane</keyword>